<dbReference type="RefSeq" id="WP_236881720.1">
    <property type="nucleotide sequence ID" value="NZ_CP137757.1"/>
</dbReference>
<organism evidence="2 3">
    <name type="scientific">Corynebacterium pseudokroppenstedtii</name>
    <dbReference type="NCBI Taxonomy" id="2804917"/>
    <lineage>
        <taxon>Bacteria</taxon>
        <taxon>Bacillati</taxon>
        <taxon>Actinomycetota</taxon>
        <taxon>Actinomycetes</taxon>
        <taxon>Mycobacteriales</taxon>
        <taxon>Corynebacteriaceae</taxon>
        <taxon>Corynebacterium</taxon>
    </lineage>
</organism>
<dbReference type="GO" id="GO:0016020">
    <property type="term" value="C:membrane"/>
    <property type="evidence" value="ECO:0007669"/>
    <property type="project" value="InterPro"/>
</dbReference>
<sequence>MNLLESQGYSFLCDYIHLTFLIGVMVSYLYFRKYRVSIGGTLAVGYLAASLYAPLNSLVTVLVSMFAFVLIRFVVLKLFLPRPRQIFAIGLAIGVICGLAWLGLSEFLFYRTKEQYGLALVGVIVPGMITNSLNKQGLKKTLLPMLWMVPLAGAVGWALTYVTVKWLNISISDQLFDASIERLPLVFALSATSVLMALIIQEQTVRTFKLRTGGYVTVGFLWAAAVANTWYLLILGLSVAAVYLIYHAYEARVPLFGKDRFVVLIFTSFAVTITIEYIFSLVEGAKLAGPQNIVLCVLPAIIANDLIQYGFKRTGGGMGISLVGTSLVAAPPRRVPVKGRRDRGGR</sequence>
<protein>
    <submittedName>
        <fullName evidence="2">Poly-gamma-glutamate biosynthesis protein PgsC/CapC</fullName>
    </submittedName>
</protein>
<feature type="transmembrane region" description="Helical" evidence="1">
    <location>
        <begin position="51"/>
        <end position="74"/>
    </location>
</feature>
<dbReference type="InterPro" id="IPR008338">
    <property type="entry name" value="Capsule_biosynth_CapC"/>
</dbReference>
<keyword evidence="1" id="KW-1133">Transmembrane helix</keyword>
<dbReference type="Proteomes" id="UP001174314">
    <property type="component" value="Chromosome"/>
</dbReference>
<feature type="transmembrane region" description="Helical" evidence="1">
    <location>
        <begin position="261"/>
        <end position="280"/>
    </location>
</feature>
<feature type="transmembrane region" description="Helical" evidence="1">
    <location>
        <begin position="86"/>
        <end position="104"/>
    </location>
</feature>
<dbReference type="GO" id="GO:0045227">
    <property type="term" value="P:capsule polysaccharide biosynthetic process"/>
    <property type="evidence" value="ECO:0007669"/>
    <property type="project" value="InterPro"/>
</dbReference>
<dbReference type="EMBL" id="CP137757">
    <property type="protein sequence ID" value="WPF24710.1"/>
    <property type="molecule type" value="Genomic_DNA"/>
</dbReference>
<accession>A0AAU0PZC3</accession>
<feature type="transmembrane region" description="Helical" evidence="1">
    <location>
        <begin position="208"/>
        <end position="224"/>
    </location>
</feature>
<dbReference type="AlphaFoldDB" id="A0AAU0PZC3"/>
<feature type="transmembrane region" description="Helical" evidence="1">
    <location>
        <begin position="12"/>
        <end position="31"/>
    </location>
</feature>
<dbReference type="KEGG" id="cpsk:Q0N40_09285"/>
<evidence type="ECO:0000313" key="2">
    <source>
        <dbReference type="EMBL" id="WPF24710.1"/>
    </source>
</evidence>
<feature type="transmembrane region" description="Helical" evidence="1">
    <location>
        <begin position="183"/>
        <end position="201"/>
    </location>
</feature>
<evidence type="ECO:0000256" key="1">
    <source>
        <dbReference type="SAM" id="Phobius"/>
    </source>
</evidence>
<feature type="transmembrane region" description="Helical" evidence="1">
    <location>
        <begin position="145"/>
        <end position="163"/>
    </location>
</feature>
<feature type="transmembrane region" description="Helical" evidence="1">
    <location>
        <begin position="116"/>
        <end position="133"/>
    </location>
</feature>
<dbReference type="Pfam" id="PF14102">
    <property type="entry name" value="Caps_synth_CapC"/>
    <property type="match status" value="2"/>
</dbReference>
<name>A0AAU0PZC3_9CORY</name>
<proteinExistence type="predicted"/>
<evidence type="ECO:0000313" key="3">
    <source>
        <dbReference type="Proteomes" id="UP001174314"/>
    </source>
</evidence>
<keyword evidence="1" id="KW-0472">Membrane</keyword>
<gene>
    <name evidence="2" type="ORF">Q0N40_09285</name>
</gene>
<keyword evidence="1" id="KW-0812">Transmembrane</keyword>
<reference evidence="2 3" key="1">
    <citation type="submission" date="2023-10" db="EMBL/GenBank/DDBJ databases">
        <title>complete genome sequence of Corynebacterium pseudokroppenstedtii P15-C1.</title>
        <authorList>
            <person name="Bruggemann H."/>
            <person name="Poehlein A."/>
        </authorList>
    </citation>
    <scope>NUCLEOTIDE SEQUENCE [LARGE SCALE GENOMIC DNA]</scope>
    <source>
        <strain evidence="2 3">P15_C1</strain>
    </source>
</reference>
<keyword evidence="3" id="KW-1185">Reference proteome</keyword>